<comment type="caution">
    <text evidence="1">The sequence shown here is derived from an EMBL/GenBank/DDBJ whole genome shotgun (WGS) entry which is preliminary data.</text>
</comment>
<reference evidence="1" key="1">
    <citation type="journal article" date="2019" name="Sci. Rep.">
        <title>Draft genome of Tanacetum cinerariifolium, the natural source of mosquito coil.</title>
        <authorList>
            <person name="Yamashiro T."/>
            <person name="Shiraishi A."/>
            <person name="Satake H."/>
            <person name="Nakayama K."/>
        </authorList>
    </citation>
    <scope>NUCLEOTIDE SEQUENCE</scope>
</reference>
<dbReference type="EMBL" id="BKCJ010001024">
    <property type="protein sequence ID" value="GEU38206.1"/>
    <property type="molecule type" value="Genomic_DNA"/>
</dbReference>
<evidence type="ECO:0000313" key="1">
    <source>
        <dbReference type="EMBL" id="GEU38206.1"/>
    </source>
</evidence>
<keyword evidence="1" id="KW-0648">Protein biosynthesis</keyword>
<dbReference type="GO" id="GO:0003746">
    <property type="term" value="F:translation elongation factor activity"/>
    <property type="evidence" value="ECO:0007669"/>
    <property type="project" value="UniProtKB-KW"/>
</dbReference>
<name>A0A6L2JML8_TANCI</name>
<dbReference type="AlphaFoldDB" id="A0A6L2JML8"/>
<gene>
    <name evidence="1" type="ORF">Tci_010184</name>
</gene>
<proteinExistence type="predicted"/>
<protein>
    <submittedName>
        <fullName evidence="1">Transcription elongation factor SPT6 homolog</fullName>
    </submittedName>
</protein>
<sequence length="97" mass="11597">MLALSVETHYSEKFKVPFIVMYRKEEYQSLFKDQEHGDMENLYAFDQKPTLMWQKGPSVLCMMKYCSSMKIARGDWPFYRVFRDAKNWIFGSTQACL</sequence>
<keyword evidence="1" id="KW-0251">Elongation factor</keyword>
<organism evidence="1">
    <name type="scientific">Tanacetum cinerariifolium</name>
    <name type="common">Dalmatian daisy</name>
    <name type="synonym">Chrysanthemum cinerariifolium</name>
    <dbReference type="NCBI Taxonomy" id="118510"/>
    <lineage>
        <taxon>Eukaryota</taxon>
        <taxon>Viridiplantae</taxon>
        <taxon>Streptophyta</taxon>
        <taxon>Embryophyta</taxon>
        <taxon>Tracheophyta</taxon>
        <taxon>Spermatophyta</taxon>
        <taxon>Magnoliopsida</taxon>
        <taxon>eudicotyledons</taxon>
        <taxon>Gunneridae</taxon>
        <taxon>Pentapetalae</taxon>
        <taxon>asterids</taxon>
        <taxon>campanulids</taxon>
        <taxon>Asterales</taxon>
        <taxon>Asteraceae</taxon>
        <taxon>Asteroideae</taxon>
        <taxon>Anthemideae</taxon>
        <taxon>Anthemidinae</taxon>
        <taxon>Tanacetum</taxon>
    </lineage>
</organism>
<accession>A0A6L2JML8</accession>